<keyword evidence="2 9" id="KW-0813">Transport</keyword>
<feature type="transmembrane region" description="Helical" evidence="9">
    <location>
        <begin position="6"/>
        <end position="22"/>
    </location>
</feature>
<keyword evidence="6 9" id="KW-1133">Transmembrane helix</keyword>
<keyword evidence="7 9" id="KW-0811">Translocation</keyword>
<keyword evidence="5 9" id="KW-0653">Protein transport</keyword>
<comment type="function">
    <text evidence="9">Part of the twin-arginine translocation (Tat) system that transports large folded proteins containing a characteristic twin-arginine motif in their signal peptide across membranes. TatA could form the protein-conducting channel of the Tat system.</text>
</comment>
<feature type="compositionally biased region" description="Basic and acidic residues" evidence="10">
    <location>
        <begin position="43"/>
        <end position="60"/>
    </location>
</feature>
<dbReference type="Pfam" id="PF02416">
    <property type="entry name" value="TatA_B_E"/>
    <property type="match status" value="1"/>
</dbReference>
<feature type="region of interest" description="Disordered" evidence="10">
    <location>
        <begin position="42"/>
        <end position="82"/>
    </location>
</feature>
<protein>
    <recommendedName>
        <fullName evidence="9">Sec-independent protein translocase protein TatA</fullName>
    </recommendedName>
</protein>
<keyword evidence="3 9" id="KW-1003">Cell membrane</keyword>
<dbReference type="GO" id="GO:0043953">
    <property type="term" value="P:protein transport by the Tat complex"/>
    <property type="evidence" value="ECO:0007669"/>
    <property type="project" value="UniProtKB-UniRule"/>
</dbReference>
<gene>
    <name evidence="11" type="primary">tatAd</name>
    <name evidence="9" type="synonym">tatA</name>
    <name evidence="11" type="ORF">PAA8504_03119</name>
</gene>
<sequence length="82" mass="8585">MLNNIGLPGLLLIAVVVLVLFGRGKISSLMGEVGKGITAFKKGVGEGSKEDDAEAKRIEQQEEVGTPAVHSEKADAEPVRKG</sequence>
<evidence type="ECO:0000256" key="9">
    <source>
        <dbReference type="HAMAP-Rule" id="MF_00236"/>
    </source>
</evidence>
<dbReference type="OrthoDB" id="7161179at2"/>
<dbReference type="HAMAP" id="MF_00236">
    <property type="entry name" value="TatA_E"/>
    <property type="match status" value="1"/>
</dbReference>
<reference evidence="11 12" key="1">
    <citation type="submission" date="2018-03" db="EMBL/GenBank/DDBJ databases">
        <authorList>
            <person name="Keele B.F."/>
        </authorList>
    </citation>
    <scope>NUCLEOTIDE SEQUENCE [LARGE SCALE GENOMIC DNA]</scope>
    <source>
        <strain evidence="11 12">CECT 8504</strain>
    </source>
</reference>
<evidence type="ECO:0000313" key="12">
    <source>
        <dbReference type="Proteomes" id="UP000244912"/>
    </source>
</evidence>
<dbReference type="EMBL" id="ONZF01000008">
    <property type="protein sequence ID" value="SPJ25268.1"/>
    <property type="molecule type" value="Genomic_DNA"/>
</dbReference>
<evidence type="ECO:0000256" key="4">
    <source>
        <dbReference type="ARBA" id="ARBA00022692"/>
    </source>
</evidence>
<dbReference type="InterPro" id="IPR006312">
    <property type="entry name" value="TatA/E"/>
</dbReference>
<evidence type="ECO:0000256" key="2">
    <source>
        <dbReference type="ARBA" id="ARBA00022448"/>
    </source>
</evidence>
<feature type="compositionally biased region" description="Basic and acidic residues" evidence="10">
    <location>
        <begin position="70"/>
        <end position="82"/>
    </location>
</feature>
<keyword evidence="4 9" id="KW-0812">Transmembrane</keyword>
<evidence type="ECO:0000256" key="1">
    <source>
        <dbReference type="ARBA" id="ARBA00004162"/>
    </source>
</evidence>
<name>A0A2R8BYK8_9RHOB</name>
<evidence type="ECO:0000256" key="8">
    <source>
        <dbReference type="ARBA" id="ARBA00023136"/>
    </source>
</evidence>
<proteinExistence type="inferred from homology"/>
<dbReference type="PANTHER" id="PTHR42982:SF1">
    <property type="entry name" value="SEC-INDEPENDENT PROTEIN TRANSLOCASE PROTEIN TATA"/>
    <property type="match status" value="1"/>
</dbReference>
<dbReference type="RefSeq" id="WP_108895076.1">
    <property type="nucleotide sequence ID" value="NZ_ONZF01000008.1"/>
</dbReference>
<dbReference type="GO" id="GO:0033281">
    <property type="term" value="C:TAT protein transport complex"/>
    <property type="evidence" value="ECO:0007669"/>
    <property type="project" value="UniProtKB-UniRule"/>
</dbReference>
<evidence type="ECO:0000256" key="7">
    <source>
        <dbReference type="ARBA" id="ARBA00023010"/>
    </source>
</evidence>
<organism evidence="11 12">
    <name type="scientific">Palleronia abyssalis</name>
    <dbReference type="NCBI Taxonomy" id="1501240"/>
    <lineage>
        <taxon>Bacteria</taxon>
        <taxon>Pseudomonadati</taxon>
        <taxon>Pseudomonadota</taxon>
        <taxon>Alphaproteobacteria</taxon>
        <taxon>Rhodobacterales</taxon>
        <taxon>Roseobacteraceae</taxon>
        <taxon>Palleronia</taxon>
    </lineage>
</organism>
<dbReference type="Gene3D" id="1.20.5.3310">
    <property type="match status" value="1"/>
</dbReference>
<keyword evidence="8 9" id="KW-0472">Membrane</keyword>
<evidence type="ECO:0000256" key="6">
    <source>
        <dbReference type="ARBA" id="ARBA00022989"/>
    </source>
</evidence>
<evidence type="ECO:0000256" key="5">
    <source>
        <dbReference type="ARBA" id="ARBA00022927"/>
    </source>
</evidence>
<comment type="subunit">
    <text evidence="9">The Tat system comprises two distinct complexes: a TatABC complex, containing multiple copies of TatA, TatB and TatC subunits, and a separate TatA complex, containing only TatA subunits. Substrates initially bind to the TatABC complex, which probably triggers association of the separate TatA complex to form the active translocon.</text>
</comment>
<comment type="subcellular location">
    <subcellularLocation>
        <location evidence="1 9">Cell membrane</location>
        <topology evidence="1 9">Single-pass membrane protein</topology>
    </subcellularLocation>
</comment>
<comment type="similarity">
    <text evidence="9">Belongs to the TatA/E family.</text>
</comment>
<evidence type="ECO:0000256" key="3">
    <source>
        <dbReference type="ARBA" id="ARBA00022475"/>
    </source>
</evidence>
<keyword evidence="12" id="KW-1185">Reference proteome</keyword>
<dbReference type="PANTHER" id="PTHR42982">
    <property type="entry name" value="SEC-INDEPENDENT PROTEIN TRANSLOCASE PROTEIN TATA"/>
    <property type="match status" value="1"/>
</dbReference>
<accession>A0A2R8BYK8</accession>
<dbReference type="Proteomes" id="UP000244912">
    <property type="component" value="Unassembled WGS sequence"/>
</dbReference>
<evidence type="ECO:0000313" key="11">
    <source>
        <dbReference type="EMBL" id="SPJ25268.1"/>
    </source>
</evidence>
<dbReference type="InterPro" id="IPR003369">
    <property type="entry name" value="TatA/B/E"/>
</dbReference>
<dbReference type="AlphaFoldDB" id="A0A2R8BYK8"/>
<dbReference type="GO" id="GO:0008320">
    <property type="term" value="F:protein transmembrane transporter activity"/>
    <property type="evidence" value="ECO:0007669"/>
    <property type="project" value="UniProtKB-UniRule"/>
</dbReference>
<evidence type="ECO:0000256" key="10">
    <source>
        <dbReference type="SAM" id="MobiDB-lite"/>
    </source>
</evidence>